<reference evidence="2 3" key="1">
    <citation type="journal article" date="2013" name="Genome Announc.">
        <title>Complete genome sequence of Myxococcus stipitatus strain DSM 14675, a fruiting myxobacterium.</title>
        <authorList>
            <person name="Huntley S."/>
            <person name="Kneip S."/>
            <person name="Treuner-Lange A."/>
            <person name="Sogaard-Andersen L."/>
        </authorList>
    </citation>
    <scope>NUCLEOTIDE SEQUENCE [LARGE SCALE GENOMIC DNA]</scope>
    <source>
        <strain evidence="3">DSM 14675 / JCM 12634 / Mx s8</strain>
    </source>
</reference>
<dbReference type="HOGENOM" id="CLU_147162_7_0_7"/>
<evidence type="ECO:0000256" key="1">
    <source>
        <dbReference type="ARBA" id="ARBA00022649"/>
    </source>
</evidence>
<accession>L7UFZ6</accession>
<dbReference type="AlphaFoldDB" id="L7UFZ6"/>
<dbReference type="Proteomes" id="UP000011131">
    <property type="component" value="Chromosome"/>
</dbReference>
<dbReference type="PATRIC" id="fig|1278073.3.peg.6720"/>
<proteinExistence type="predicted"/>
<keyword evidence="3" id="KW-1185">Reference proteome</keyword>
<evidence type="ECO:0008006" key="4">
    <source>
        <dbReference type="Google" id="ProtNLM"/>
    </source>
</evidence>
<dbReference type="InterPro" id="IPR007712">
    <property type="entry name" value="RelE/ParE_toxin"/>
</dbReference>
<dbReference type="InterPro" id="IPR035093">
    <property type="entry name" value="RelE/ParE_toxin_dom_sf"/>
</dbReference>
<protein>
    <recommendedName>
        <fullName evidence="4">Plasmid stabilization system protein</fullName>
    </recommendedName>
</protein>
<dbReference type="RefSeq" id="WP_015352150.1">
    <property type="nucleotide sequence ID" value="NC_020126.1"/>
</dbReference>
<keyword evidence="1" id="KW-1277">Toxin-antitoxin system</keyword>
<sequence>MSPVHLHPDALQEAQTTVEWYEDKREGLGIEFLAELRRSVEAISANPRVAPLWPGAQAKAAGIHRFHMERFPFVLPYVVVGEQVTLLAIAHERRRPMYWQRRALAASHH</sequence>
<dbReference type="Pfam" id="PF05016">
    <property type="entry name" value="ParE_toxin"/>
    <property type="match status" value="1"/>
</dbReference>
<dbReference type="KEGG" id="msd:MYSTI_06623"/>
<evidence type="ECO:0000313" key="3">
    <source>
        <dbReference type="Proteomes" id="UP000011131"/>
    </source>
</evidence>
<evidence type="ECO:0000313" key="2">
    <source>
        <dbReference type="EMBL" id="AGC47896.1"/>
    </source>
</evidence>
<dbReference type="STRING" id="1278073.MYSTI_06623"/>
<dbReference type="Gene3D" id="3.30.2310.20">
    <property type="entry name" value="RelE-like"/>
    <property type="match status" value="1"/>
</dbReference>
<name>L7UFZ6_MYXSD</name>
<dbReference type="eggNOG" id="COG3668">
    <property type="taxonomic scope" value="Bacteria"/>
</dbReference>
<dbReference type="OrthoDB" id="278204at2"/>
<organism evidence="2 3">
    <name type="scientific">Myxococcus stipitatus (strain DSM 14675 / JCM 12634 / Mx s8)</name>
    <dbReference type="NCBI Taxonomy" id="1278073"/>
    <lineage>
        <taxon>Bacteria</taxon>
        <taxon>Pseudomonadati</taxon>
        <taxon>Myxococcota</taxon>
        <taxon>Myxococcia</taxon>
        <taxon>Myxococcales</taxon>
        <taxon>Cystobacterineae</taxon>
        <taxon>Myxococcaceae</taxon>
        <taxon>Myxococcus</taxon>
    </lineage>
</organism>
<dbReference type="EMBL" id="CP004025">
    <property type="protein sequence ID" value="AGC47896.1"/>
    <property type="molecule type" value="Genomic_DNA"/>
</dbReference>
<gene>
    <name evidence="2" type="ordered locus">MYSTI_06623</name>
</gene>